<dbReference type="Pfam" id="PF14791">
    <property type="entry name" value="DNA_pol_B_thumb"/>
    <property type="match status" value="1"/>
</dbReference>
<dbReference type="CDD" id="cd00141">
    <property type="entry name" value="NT_POLXc"/>
    <property type="match status" value="1"/>
</dbReference>
<keyword evidence="11" id="KW-0238">DNA-binding</keyword>
<comment type="function">
    <text evidence="15">DNA polymerase that functions in several pathways of DNA repair. Involved in base excision repair (BER) responsible for repair of lesions that give rise to abasic (AP) sites in DNA. Also contributes to DNA double-strand break repair by non-homologous end joining and homologous recombination. Has both template-dependent and template-independent (terminal transferase) DNA polymerase activities. Has also a 5'-deoxyribose-5-phosphate lyase (dRP lyase) activity.</text>
</comment>
<sequence length="445" mass="50004">MSWLSTLRRFPGHLTDRLILTRSLHSLEIAMPSATSKQSTLPSGWLLSPRKVRRTSPPPSRQQTSSKSTAAALSTVLPPSAIKSVRKGTKKDAKTPTPHKKHTPLIPIDPSKKNYNKRITDILSELSKTEKNIGNPWKSQAYSKAILSISAYPKPLVSGKEAQGLPGVGESIAKLVQEIIETGTSERVQNEANDQRLQTINTLMRVSGIGPSAAAKFYDELGVRSISDLLHRPLTRHQKIGMKYFNEFEKRIPRAEMDRWQAIIKDVLEDIDDRFVVTIAGSYRRGQETCGDIDVLLTHPEFTTSSSSNEASNSNHNVLLQLVISRLHEKGYLTDDISLGDVKYMGVCKLPDVPNTEPHIHRRIDIRLSPIDMYWPAVFHSTGSDQFNRWIRALAIEQGYTLSEYSLRTKDKKTGAVGPPVRISSEEDIFRLLGVEWRAPEQRDW</sequence>
<dbReference type="Pfam" id="PF14716">
    <property type="entry name" value="HHH_8"/>
    <property type="match status" value="1"/>
</dbReference>
<dbReference type="GO" id="GO:0003677">
    <property type="term" value="F:DNA binding"/>
    <property type="evidence" value="ECO:0007669"/>
    <property type="project" value="UniProtKB-UniRule"/>
</dbReference>
<dbReference type="InterPro" id="IPR029398">
    <property type="entry name" value="PolB_thumb"/>
</dbReference>
<keyword evidence="12 15" id="KW-0234">DNA repair</keyword>
<dbReference type="FunFam" id="3.30.210.10:FF:000002">
    <property type="entry name" value="DNA polymerase"/>
    <property type="match status" value="1"/>
</dbReference>
<keyword evidence="8 15" id="KW-0227">DNA damage</keyword>
<dbReference type="GO" id="GO:0006303">
    <property type="term" value="P:double-strand break repair via nonhomologous end joining"/>
    <property type="evidence" value="ECO:0007669"/>
    <property type="project" value="TreeGrafter"/>
</dbReference>
<dbReference type="InterPro" id="IPR022312">
    <property type="entry name" value="DNA_pol_X"/>
</dbReference>
<dbReference type="SMART" id="SM00483">
    <property type="entry name" value="POLXc"/>
    <property type="match status" value="1"/>
</dbReference>
<gene>
    <name evidence="18" type="ORF">SPPG_08046</name>
</gene>
<dbReference type="InterPro" id="IPR018944">
    <property type="entry name" value="DNA_pol_lambd_fingers_domain"/>
</dbReference>
<dbReference type="GeneID" id="27691225"/>
<dbReference type="Gene3D" id="1.10.150.110">
    <property type="entry name" value="DNA polymerase beta, N-terminal domain-like"/>
    <property type="match status" value="1"/>
</dbReference>
<dbReference type="GO" id="GO:0003887">
    <property type="term" value="F:DNA-directed DNA polymerase activity"/>
    <property type="evidence" value="ECO:0007669"/>
    <property type="project" value="UniProtKB-UniRule"/>
</dbReference>
<dbReference type="PRINTS" id="PR00869">
    <property type="entry name" value="DNAPOLX"/>
</dbReference>
<dbReference type="Gene3D" id="1.10.150.20">
    <property type="entry name" value="5' to 3' exonuclease, C-terminal subdomain"/>
    <property type="match status" value="1"/>
</dbReference>
<comment type="similarity">
    <text evidence="3 15">Belongs to the DNA polymerase type-X family.</text>
</comment>
<evidence type="ECO:0000256" key="1">
    <source>
        <dbReference type="ARBA" id="ARBA00001946"/>
    </source>
</evidence>
<evidence type="ECO:0000313" key="18">
    <source>
        <dbReference type="EMBL" id="KNC96454.1"/>
    </source>
</evidence>
<dbReference type="AlphaFoldDB" id="A0A0L0H657"/>
<accession>A0A0L0H657</accession>
<feature type="compositionally biased region" description="Polar residues" evidence="16">
    <location>
        <begin position="33"/>
        <end position="42"/>
    </location>
</feature>
<evidence type="ECO:0000256" key="16">
    <source>
        <dbReference type="SAM" id="MobiDB-lite"/>
    </source>
</evidence>
<comment type="catalytic activity">
    <reaction evidence="14 15">
        <text>DNA(n) + a 2'-deoxyribonucleoside 5'-triphosphate = DNA(n+1) + diphosphate</text>
        <dbReference type="Rhea" id="RHEA:22508"/>
        <dbReference type="Rhea" id="RHEA-COMP:17339"/>
        <dbReference type="Rhea" id="RHEA-COMP:17340"/>
        <dbReference type="ChEBI" id="CHEBI:33019"/>
        <dbReference type="ChEBI" id="CHEBI:61560"/>
        <dbReference type="ChEBI" id="CHEBI:173112"/>
        <dbReference type="EC" id="2.7.7.7"/>
    </reaction>
</comment>
<dbReference type="InterPro" id="IPR010996">
    <property type="entry name" value="HHH_MUS81"/>
</dbReference>
<evidence type="ECO:0000256" key="7">
    <source>
        <dbReference type="ARBA" id="ARBA00022723"/>
    </source>
</evidence>
<name>A0A0L0H657_SPIPD</name>
<keyword evidence="4" id="KW-0963">Cytoplasm</keyword>
<dbReference type="EMBL" id="KQ257468">
    <property type="protein sequence ID" value="KNC96454.1"/>
    <property type="molecule type" value="Genomic_DNA"/>
</dbReference>
<keyword evidence="19" id="KW-1185">Reference proteome</keyword>
<dbReference type="Gene3D" id="3.30.460.10">
    <property type="entry name" value="Beta Polymerase, domain 2"/>
    <property type="match status" value="1"/>
</dbReference>
<dbReference type="Pfam" id="PF10391">
    <property type="entry name" value="DNA_pol_lambd_f"/>
    <property type="match status" value="1"/>
</dbReference>
<dbReference type="GO" id="GO:0005634">
    <property type="term" value="C:nucleus"/>
    <property type="evidence" value="ECO:0007669"/>
    <property type="project" value="UniProtKB-SubCell"/>
</dbReference>
<evidence type="ECO:0000256" key="5">
    <source>
        <dbReference type="ARBA" id="ARBA00022679"/>
    </source>
</evidence>
<dbReference type="FunCoup" id="A0A0L0H657">
    <property type="interactions" value="184"/>
</dbReference>
<reference evidence="18 19" key="1">
    <citation type="submission" date="2009-08" db="EMBL/GenBank/DDBJ databases">
        <title>The Genome Sequence of Spizellomyces punctatus strain DAOM BR117.</title>
        <authorList>
            <consortium name="The Broad Institute Genome Sequencing Platform"/>
            <person name="Russ C."/>
            <person name="Cuomo C."/>
            <person name="Shea T."/>
            <person name="Young S.K."/>
            <person name="Zeng Q."/>
            <person name="Koehrsen M."/>
            <person name="Haas B."/>
            <person name="Borodovsky M."/>
            <person name="Guigo R."/>
            <person name="Alvarado L."/>
            <person name="Berlin A."/>
            <person name="Bochicchio J."/>
            <person name="Borenstein D."/>
            <person name="Chapman S."/>
            <person name="Chen Z."/>
            <person name="Engels R."/>
            <person name="Freedman E."/>
            <person name="Gellesch M."/>
            <person name="Goldberg J."/>
            <person name="Griggs A."/>
            <person name="Gujja S."/>
            <person name="Heiman D."/>
            <person name="Hepburn T."/>
            <person name="Howarth C."/>
            <person name="Jen D."/>
            <person name="Larson L."/>
            <person name="Lewis B."/>
            <person name="Mehta T."/>
            <person name="Park D."/>
            <person name="Pearson M."/>
            <person name="Roberts A."/>
            <person name="Saif S."/>
            <person name="Shenoy N."/>
            <person name="Sisk P."/>
            <person name="Stolte C."/>
            <person name="Sykes S."/>
            <person name="Thomson T."/>
            <person name="Walk T."/>
            <person name="White J."/>
            <person name="Yandava C."/>
            <person name="Burger G."/>
            <person name="Gray M.W."/>
            <person name="Holland P.W.H."/>
            <person name="King N."/>
            <person name="Lang F.B.F."/>
            <person name="Roger A.J."/>
            <person name="Ruiz-Trillo I."/>
            <person name="Lander E."/>
            <person name="Nusbaum C."/>
        </authorList>
    </citation>
    <scope>NUCLEOTIDE SEQUENCE [LARGE SCALE GENOMIC DNA]</scope>
    <source>
        <strain evidence="18 19">DAOM BR117</strain>
    </source>
</reference>
<dbReference type="InParanoid" id="A0A0L0H657"/>
<dbReference type="PANTHER" id="PTHR11276">
    <property type="entry name" value="DNA POLYMERASE TYPE-X FAMILY MEMBER"/>
    <property type="match status" value="1"/>
</dbReference>
<dbReference type="OMA" id="ERDVFDW"/>
<evidence type="ECO:0000256" key="8">
    <source>
        <dbReference type="ARBA" id="ARBA00022763"/>
    </source>
</evidence>
<keyword evidence="9" id="KW-0460">Magnesium</keyword>
<dbReference type="PROSITE" id="PS00522">
    <property type="entry name" value="DNA_POLYMERASE_X"/>
    <property type="match status" value="1"/>
</dbReference>
<dbReference type="SUPFAM" id="SSF81301">
    <property type="entry name" value="Nucleotidyltransferase"/>
    <property type="match status" value="1"/>
</dbReference>
<evidence type="ECO:0000256" key="10">
    <source>
        <dbReference type="ARBA" id="ARBA00022932"/>
    </source>
</evidence>
<dbReference type="eggNOG" id="KOG2534">
    <property type="taxonomic scope" value="Eukaryota"/>
</dbReference>
<keyword evidence="13 15" id="KW-0539">Nucleus</keyword>
<feature type="compositionally biased region" description="Low complexity" evidence="16">
    <location>
        <begin position="61"/>
        <end position="75"/>
    </location>
</feature>
<dbReference type="GO" id="GO:0046872">
    <property type="term" value="F:metal ion binding"/>
    <property type="evidence" value="ECO:0007669"/>
    <property type="project" value="UniProtKB-UniRule"/>
</dbReference>
<dbReference type="STRING" id="645134.A0A0L0H657"/>
<feature type="domain" description="DNA-directed DNA polymerase X" evidence="17">
    <location>
        <begin position="114"/>
        <end position="444"/>
    </location>
</feature>
<dbReference type="Gene3D" id="3.30.210.10">
    <property type="entry name" value="DNA polymerase, thumb domain"/>
    <property type="match status" value="1"/>
</dbReference>
<dbReference type="PANTHER" id="PTHR11276:SF42">
    <property type="entry name" value="DNA POLYMERASE BETA"/>
    <property type="match status" value="1"/>
</dbReference>
<dbReference type="InterPro" id="IPR027421">
    <property type="entry name" value="DNA_pol_lamdba_lyase_dom_sf"/>
</dbReference>
<evidence type="ECO:0000313" key="19">
    <source>
        <dbReference type="Proteomes" id="UP000053201"/>
    </source>
</evidence>
<dbReference type="FunFam" id="1.10.150.110:FF:000005">
    <property type="entry name" value="DNA polymerase POL4"/>
    <property type="match status" value="1"/>
</dbReference>
<evidence type="ECO:0000256" key="2">
    <source>
        <dbReference type="ARBA" id="ARBA00004123"/>
    </source>
</evidence>
<comment type="subcellular location">
    <subcellularLocation>
        <location evidence="2 15">Nucleus</location>
    </subcellularLocation>
</comment>
<dbReference type="SUPFAM" id="SSF81585">
    <property type="entry name" value="PsbU/PolX domain-like"/>
    <property type="match status" value="1"/>
</dbReference>
<keyword evidence="6 15" id="KW-0548">Nucleotidyltransferase</keyword>
<dbReference type="VEuPathDB" id="FungiDB:SPPG_08046"/>
<proteinExistence type="inferred from homology"/>
<keyword evidence="5 15" id="KW-0808">Transferase</keyword>
<evidence type="ECO:0000256" key="9">
    <source>
        <dbReference type="ARBA" id="ARBA00022842"/>
    </source>
</evidence>
<evidence type="ECO:0000256" key="3">
    <source>
        <dbReference type="ARBA" id="ARBA00008323"/>
    </source>
</evidence>
<dbReference type="InterPro" id="IPR037160">
    <property type="entry name" value="DNA_Pol_thumb_sf"/>
</dbReference>
<dbReference type="RefSeq" id="XP_016604494.1">
    <property type="nucleotide sequence ID" value="XM_016756198.1"/>
</dbReference>
<dbReference type="GO" id="GO:0006284">
    <property type="term" value="P:base-excision repair"/>
    <property type="evidence" value="ECO:0007669"/>
    <property type="project" value="TreeGrafter"/>
</dbReference>
<evidence type="ECO:0000256" key="14">
    <source>
        <dbReference type="ARBA" id="ARBA00049244"/>
    </source>
</evidence>
<dbReference type="InterPro" id="IPR002008">
    <property type="entry name" value="DNA_pol_X_beta-like"/>
</dbReference>
<protein>
    <recommendedName>
        <fullName evidence="15">DNA polymerase</fullName>
        <ecNumber evidence="15">2.7.7.7</ecNumber>
    </recommendedName>
</protein>
<dbReference type="EC" id="2.7.7.7" evidence="15"/>
<evidence type="ECO:0000259" key="17">
    <source>
        <dbReference type="SMART" id="SM00483"/>
    </source>
</evidence>
<organism evidence="18 19">
    <name type="scientific">Spizellomyces punctatus (strain DAOM BR117)</name>
    <dbReference type="NCBI Taxonomy" id="645134"/>
    <lineage>
        <taxon>Eukaryota</taxon>
        <taxon>Fungi</taxon>
        <taxon>Fungi incertae sedis</taxon>
        <taxon>Chytridiomycota</taxon>
        <taxon>Chytridiomycota incertae sedis</taxon>
        <taxon>Chytridiomycetes</taxon>
        <taxon>Spizellomycetales</taxon>
        <taxon>Spizellomycetaceae</taxon>
        <taxon>Spizellomyces</taxon>
    </lineage>
</organism>
<evidence type="ECO:0000256" key="11">
    <source>
        <dbReference type="ARBA" id="ARBA00023125"/>
    </source>
</evidence>
<comment type="cofactor">
    <cofactor evidence="1">
        <name>Mg(2+)</name>
        <dbReference type="ChEBI" id="CHEBI:18420"/>
    </cofactor>
</comment>
<keyword evidence="10 15" id="KW-0239">DNA-directed DNA polymerase</keyword>
<evidence type="ECO:0000256" key="15">
    <source>
        <dbReference type="RuleBase" id="RU366014"/>
    </source>
</evidence>
<evidence type="ECO:0000256" key="6">
    <source>
        <dbReference type="ARBA" id="ARBA00022695"/>
    </source>
</evidence>
<dbReference type="InterPro" id="IPR043519">
    <property type="entry name" value="NT_sf"/>
</dbReference>
<dbReference type="PRINTS" id="PR00870">
    <property type="entry name" value="DNAPOLXBETA"/>
</dbReference>
<evidence type="ECO:0000256" key="12">
    <source>
        <dbReference type="ARBA" id="ARBA00023204"/>
    </source>
</evidence>
<dbReference type="InterPro" id="IPR028207">
    <property type="entry name" value="DNA_pol_B_palm_palm"/>
</dbReference>
<dbReference type="OrthoDB" id="205514at2759"/>
<evidence type="ECO:0000256" key="4">
    <source>
        <dbReference type="ARBA" id="ARBA00022490"/>
    </source>
</evidence>
<keyword evidence="7" id="KW-0479">Metal-binding</keyword>
<dbReference type="InterPro" id="IPR002054">
    <property type="entry name" value="DNA-dir_DNA_pol_X"/>
</dbReference>
<dbReference type="SUPFAM" id="SSF47802">
    <property type="entry name" value="DNA polymerase beta, N-terminal domain-like"/>
    <property type="match status" value="1"/>
</dbReference>
<evidence type="ECO:0000256" key="13">
    <source>
        <dbReference type="ARBA" id="ARBA00023242"/>
    </source>
</evidence>
<dbReference type="Proteomes" id="UP000053201">
    <property type="component" value="Unassembled WGS sequence"/>
</dbReference>
<dbReference type="Pfam" id="PF14792">
    <property type="entry name" value="DNA_pol_B_palm"/>
    <property type="match status" value="1"/>
</dbReference>
<feature type="region of interest" description="Disordered" evidence="16">
    <location>
        <begin position="33"/>
        <end position="111"/>
    </location>
</feature>
<dbReference type="InterPro" id="IPR019843">
    <property type="entry name" value="DNA_pol-X_BS"/>
</dbReference>